<protein>
    <submittedName>
        <fullName evidence="3">Uncharacterized protein LOC107019531</fullName>
    </submittedName>
</protein>
<evidence type="ECO:0000313" key="3">
    <source>
        <dbReference type="RefSeq" id="XP_015075485.1"/>
    </source>
</evidence>
<reference evidence="2" key="1">
    <citation type="journal article" date="2014" name="Nat. Genet.">
        <title>The genome of the stress-tolerant wild tomato species Solanum pennellii.</title>
        <authorList>
            <person name="Bolger A."/>
            <person name="Scossa F."/>
            <person name="Bolger M.E."/>
            <person name="Lanz C."/>
            <person name="Maumus F."/>
            <person name="Tohge T."/>
            <person name="Quesneville H."/>
            <person name="Alseekh S."/>
            <person name="Sorensen I."/>
            <person name="Lichtenstein G."/>
            <person name="Fich E.A."/>
            <person name="Conte M."/>
            <person name="Keller H."/>
            <person name="Schneeberger K."/>
            <person name="Schwacke R."/>
            <person name="Ofner I."/>
            <person name="Vrebalov J."/>
            <person name="Xu Y."/>
            <person name="Osorio S."/>
            <person name="Aflitos S.A."/>
            <person name="Schijlen E."/>
            <person name="Jimenez-Gomez J.M."/>
            <person name="Ryngajllo M."/>
            <person name="Kimura S."/>
            <person name="Kumar R."/>
            <person name="Koenig D."/>
            <person name="Headland L.R."/>
            <person name="Maloof J.N."/>
            <person name="Sinha N."/>
            <person name="van Ham R.C."/>
            <person name="Lankhorst R.K."/>
            <person name="Mao L."/>
            <person name="Vogel A."/>
            <person name="Arsova B."/>
            <person name="Panstruga R."/>
            <person name="Fei Z."/>
            <person name="Rose J.K."/>
            <person name="Zamir D."/>
            <person name="Carrari F."/>
            <person name="Giovannoni J.J."/>
            <person name="Weigel D."/>
            <person name="Usadel B."/>
            <person name="Fernie A.R."/>
        </authorList>
    </citation>
    <scope>NUCLEOTIDE SEQUENCE [LARGE SCALE GENOMIC DNA]</scope>
    <source>
        <strain evidence="2">cv. LA0716</strain>
    </source>
</reference>
<dbReference type="Proteomes" id="UP000694930">
    <property type="component" value="Chromosome 5"/>
</dbReference>
<dbReference type="RefSeq" id="XP_015075485.1">
    <property type="nucleotide sequence ID" value="XM_015219999.1"/>
</dbReference>
<dbReference type="InterPro" id="IPR005162">
    <property type="entry name" value="Retrotrans_gag_dom"/>
</dbReference>
<organism evidence="2 3">
    <name type="scientific">Solanum pennellii</name>
    <name type="common">Tomato</name>
    <name type="synonym">Lycopersicon pennellii</name>
    <dbReference type="NCBI Taxonomy" id="28526"/>
    <lineage>
        <taxon>Eukaryota</taxon>
        <taxon>Viridiplantae</taxon>
        <taxon>Streptophyta</taxon>
        <taxon>Embryophyta</taxon>
        <taxon>Tracheophyta</taxon>
        <taxon>Spermatophyta</taxon>
        <taxon>Magnoliopsida</taxon>
        <taxon>eudicotyledons</taxon>
        <taxon>Gunneridae</taxon>
        <taxon>Pentapetalae</taxon>
        <taxon>asterids</taxon>
        <taxon>lamiids</taxon>
        <taxon>Solanales</taxon>
        <taxon>Solanaceae</taxon>
        <taxon>Solanoideae</taxon>
        <taxon>Solaneae</taxon>
        <taxon>Solanum</taxon>
        <taxon>Solanum subgen. Lycopersicon</taxon>
    </lineage>
</organism>
<dbReference type="GeneID" id="107019531"/>
<proteinExistence type="predicted"/>
<accession>A0ABM1GSW5</accession>
<gene>
    <name evidence="3" type="primary">LOC107019531</name>
</gene>
<reference evidence="3" key="2">
    <citation type="submission" date="2025-08" db="UniProtKB">
        <authorList>
            <consortium name="RefSeq"/>
        </authorList>
    </citation>
    <scope>IDENTIFICATION</scope>
</reference>
<keyword evidence="2" id="KW-1185">Reference proteome</keyword>
<evidence type="ECO:0000259" key="1">
    <source>
        <dbReference type="Pfam" id="PF03732"/>
    </source>
</evidence>
<sequence>MVVGFRPHRGCRIHGERKIERTLQVSIYRRKIIMPPQRKVRGRPFRRNVEDSWALNGQNVQPQGEKEGRYEDIPPPSWACFDEAFLRRFFPRELKKAKVWEFLTLKQDSLSVHEYGLNFTQLSRYAPEMVKDMRSRMSLFVSGLGCASSKEGKAAMLIGYMDISRLIVYVQQVEEEKLRNKEEYRNTKANTGMNLIKKKLVQVDHI</sequence>
<evidence type="ECO:0000313" key="2">
    <source>
        <dbReference type="Proteomes" id="UP000694930"/>
    </source>
</evidence>
<name>A0ABM1GSW5_SOLPN</name>
<feature type="domain" description="Retrotransposon gag" evidence="1">
    <location>
        <begin position="71"/>
        <end position="144"/>
    </location>
</feature>
<dbReference type="Pfam" id="PF03732">
    <property type="entry name" value="Retrotrans_gag"/>
    <property type="match status" value="1"/>
</dbReference>